<feature type="transmembrane region" description="Helical" evidence="14">
    <location>
        <begin position="61"/>
        <end position="82"/>
    </location>
</feature>
<evidence type="ECO:0000256" key="8">
    <source>
        <dbReference type="ARBA" id="ARBA00023136"/>
    </source>
</evidence>
<name>A0A553NC23_TIGCA</name>
<feature type="transmembrane region" description="Helical" evidence="14">
    <location>
        <begin position="30"/>
        <end position="49"/>
    </location>
</feature>
<keyword evidence="4" id="KW-0106">Calcium</keyword>
<keyword evidence="10" id="KW-0407">Ion channel</keyword>
<protein>
    <recommendedName>
        <fullName evidence="3">Calcium channel flower</fullName>
    </recommendedName>
</protein>
<comment type="subcellular location">
    <subcellularLocation>
        <location evidence="1">Cytoplasmic vesicle</location>
        <location evidence="1">Secretory vesicle</location>
        <location evidence="1">Synaptic vesicle membrane</location>
        <topology evidence="1">Multi-pass membrane protein</topology>
    </subcellularLocation>
    <subcellularLocation>
        <location evidence="12">Presynaptic cell membrane</location>
    </subcellularLocation>
</comment>
<comment type="subunit">
    <text evidence="13">Homomultimer. Associates with the dally/ magu complex.</text>
</comment>
<evidence type="ECO:0000256" key="3">
    <source>
        <dbReference type="ARBA" id="ARBA00016120"/>
    </source>
</evidence>
<evidence type="ECO:0000256" key="6">
    <source>
        <dbReference type="ARBA" id="ARBA00022692"/>
    </source>
</evidence>
<comment type="caution">
    <text evidence="15">The sequence shown here is derived from an EMBL/GenBank/DDBJ whole genome shotgun (WGS) entry which is preliminary data.</text>
</comment>
<evidence type="ECO:0000313" key="15">
    <source>
        <dbReference type="EMBL" id="TRY62993.1"/>
    </source>
</evidence>
<evidence type="ECO:0000256" key="9">
    <source>
        <dbReference type="ARBA" id="ARBA00023273"/>
    </source>
</evidence>
<sequence length="184" mass="19578">MQAFMDGFKPAEGGPHSDVPWWMRYAGKGAGVVGGGLAVFFGLSAAVSINPFCIVAGLWEIVAGILVISIEAPFCCVFLDFVQKFSTFMDVRPLWQKAAVYLGLSFPGILLCTSFSSIVASVAIFVCAVLFGMQFLGKKASREEMMANVQPPSNMNSATRSDSMKSGLVGNIHVQDVEAAPANP</sequence>
<evidence type="ECO:0000256" key="2">
    <source>
        <dbReference type="ARBA" id="ARBA00010023"/>
    </source>
</evidence>
<evidence type="ECO:0000256" key="5">
    <source>
        <dbReference type="ARBA" id="ARBA00022673"/>
    </source>
</evidence>
<evidence type="ECO:0000313" key="16">
    <source>
        <dbReference type="Proteomes" id="UP000318571"/>
    </source>
</evidence>
<evidence type="ECO:0000256" key="14">
    <source>
        <dbReference type="SAM" id="Phobius"/>
    </source>
</evidence>
<dbReference type="EMBL" id="VCGU01000458">
    <property type="protein sequence ID" value="TRY62993.1"/>
    <property type="molecule type" value="Genomic_DNA"/>
</dbReference>
<evidence type="ECO:0000256" key="1">
    <source>
        <dbReference type="ARBA" id="ARBA00004644"/>
    </source>
</evidence>
<dbReference type="GO" id="GO:0030672">
    <property type="term" value="C:synaptic vesicle membrane"/>
    <property type="evidence" value="ECO:0007669"/>
    <property type="project" value="UniProtKB-SubCell"/>
</dbReference>
<dbReference type="Pfam" id="PF10233">
    <property type="entry name" value="Cg6151-P"/>
    <property type="match status" value="1"/>
</dbReference>
<reference evidence="15 16" key="1">
    <citation type="journal article" date="2018" name="Nat. Ecol. Evol.">
        <title>Genomic signatures of mitonuclear coevolution across populations of Tigriopus californicus.</title>
        <authorList>
            <person name="Barreto F.S."/>
            <person name="Watson E.T."/>
            <person name="Lima T.G."/>
            <person name="Willett C.S."/>
            <person name="Edmands S."/>
            <person name="Li W."/>
            <person name="Burton R.S."/>
        </authorList>
    </citation>
    <scope>NUCLEOTIDE SEQUENCE [LARGE SCALE GENOMIC DNA]</scope>
    <source>
        <strain evidence="15 16">San Diego</strain>
    </source>
</reference>
<dbReference type="PANTHER" id="PTHR13314:SF2">
    <property type="entry name" value="CALCIUM CHANNEL FLOWER HOMOLOG"/>
    <property type="match status" value="1"/>
</dbReference>
<keyword evidence="5" id="KW-0107">Calcium channel</keyword>
<evidence type="ECO:0000256" key="11">
    <source>
        <dbReference type="ARBA" id="ARBA00023329"/>
    </source>
</evidence>
<gene>
    <name evidence="15" type="ORF">TCAL_11172</name>
</gene>
<keyword evidence="4" id="KW-0813">Transport</keyword>
<dbReference type="PANTHER" id="PTHR13314">
    <property type="entry name" value="CALCIUM CHANNEL FLOWER HOMOLOG"/>
    <property type="match status" value="1"/>
</dbReference>
<keyword evidence="4" id="KW-0406">Ion transport</keyword>
<keyword evidence="6 14" id="KW-0812">Transmembrane</keyword>
<evidence type="ECO:0000256" key="13">
    <source>
        <dbReference type="ARBA" id="ARBA00046506"/>
    </source>
</evidence>
<keyword evidence="7 14" id="KW-1133">Transmembrane helix</keyword>
<keyword evidence="16" id="KW-1185">Reference proteome</keyword>
<evidence type="ECO:0000256" key="7">
    <source>
        <dbReference type="ARBA" id="ARBA00022989"/>
    </source>
</evidence>
<accession>A0A553NC23</accession>
<keyword evidence="4" id="KW-0109">Calcium transport</keyword>
<evidence type="ECO:0000256" key="10">
    <source>
        <dbReference type="ARBA" id="ARBA00023303"/>
    </source>
</evidence>
<evidence type="ECO:0000256" key="4">
    <source>
        <dbReference type="ARBA" id="ARBA00022568"/>
    </source>
</evidence>
<comment type="similarity">
    <text evidence="2">Belongs to the calcium channel flower family.</text>
</comment>
<proteinExistence type="inferred from homology"/>
<feature type="transmembrane region" description="Helical" evidence="14">
    <location>
        <begin position="94"/>
        <end position="111"/>
    </location>
</feature>
<dbReference type="SMART" id="SM01077">
    <property type="entry name" value="Cg6151-P"/>
    <property type="match status" value="1"/>
</dbReference>
<dbReference type="OrthoDB" id="9934994at2759"/>
<dbReference type="GO" id="GO:0016192">
    <property type="term" value="P:vesicle-mediated transport"/>
    <property type="evidence" value="ECO:0007669"/>
    <property type="project" value="TreeGrafter"/>
</dbReference>
<dbReference type="InterPro" id="IPR019365">
    <property type="entry name" value="TVP18/Ca-channel_flower"/>
</dbReference>
<keyword evidence="8 14" id="KW-0472">Membrane</keyword>
<keyword evidence="11" id="KW-0968">Cytoplasmic vesicle</keyword>
<dbReference type="OMA" id="YWQKAAL"/>
<dbReference type="GO" id="GO:0005262">
    <property type="term" value="F:calcium channel activity"/>
    <property type="evidence" value="ECO:0007669"/>
    <property type="project" value="UniProtKB-KW"/>
</dbReference>
<dbReference type="Proteomes" id="UP000318571">
    <property type="component" value="Chromosome 10"/>
</dbReference>
<evidence type="ECO:0000256" key="12">
    <source>
        <dbReference type="ARBA" id="ARBA00034111"/>
    </source>
</evidence>
<dbReference type="AlphaFoldDB" id="A0A553NC23"/>
<organism evidence="15 16">
    <name type="scientific">Tigriopus californicus</name>
    <name type="common">Marine copepod</name>
    <dbReference type="NCBI Taxonomy" id="6832"/>
    <lineage>
        <taxon>Eukaryota</taxon>
        <taxon>Metazoa</taxon>
        <taxon>Ecdysozoa</taxon>
        <taxon>Arthropoda</taxon>
        <taxon>Crustacea</taxon>
        <taxon>Multicrustacea</taxon>
        <taxon>Hexanauplia</taxon>
        <taxon>Copepoda</taxon>
        <taxon>Harpacticoida</taxon>
        <taxon>Harpacticidae</taxon>
        <taxon>Tigriopus</taxon>
    </lineage>
</organism>
<dbReference type="GO" id="GO:0042734">
    <property type="term" value="C:presynaptic membrane"/>
    <property type="evidence" value="ECO:0007669"/>
    <property type="project" value="UniProtKB-SubCell"/>
</dbReference>
<keyword evidence="9" id="KW-0966">Cell projection</keyword>